<protein>
    <submittedName>
        <fullName evidence="2">22694_t:CDS:1</fullName>
    </submittedName>
</protein>
<dbReference type="Proteomes" id="UP000789901">
    <property type="component" value="Unassembled WGS sequence"/>
</dbReference>
<evidence type="ECO:0000313" key="3">
    <source>
        <dbReference type="Proteomes" id="UP000789901"/>
    </source>
</evidence>
<evidence type="ECO:0000256" key="1">
    <source>
        <dbReference type="SAM" id="Phobius"/>
    </source>
</evidence>
<accession>A0ABN7UNL1</accession>
<gene>
    <name evidence="2" type="ORF">GMARGA_LOCUS8834</name>
</gene>
<dbReference type="EMBL" id="CAJVQB010004613">
    <property type="protein sequence ID" value="CAG8640830.1"/>
    <property type="molecule type" value="Genomic_DNA"/>
</dbReference>
<sequence>MDTKERLEQKKTFENWDLAKNKDGITVIPVMGLVFLSFFQVKTKNFLNVGFHLILFVGMVKT</sequence>
<keyword evidence="1" id="KW-0472">Membrane</keyword>
<keyword evidence="3" id="KW-1185">Reference proteome</keyword>
<reference evidence="2 3" key="1">
    <citation type="submission" date="2021-06" db="EMBL/GenBank/DDBJ databases">
        <authorList>
            <person name="Kallberg Y."/>
            <person name="Tangrot J."/>
            <person name="Rosling A."/>
        </authorList>
    </citation>
    <scope>NUCLEOTIDE SEQUENCE [LARGE SCALE GENOMIC DNA]</scope>
    <source>
        <strain evidence="2 3">120-4 pot B 10/14</strain>
    </source>
</reference>
<proteinExistence type="predicted"/>
<name>A0ABN7UNL1_GIGMA</name>
<keyword evidence="1" id="KW-1133">Transmembrane helix</keyword>
<comment type="caution">
    <text evidence="2">The sequence shown here is derived from an EMBL/GenBank/DDBJ whole genome shotgun (WGS) entry which is preliminary data.</text>
</comment>
<evidence type="ECO:0000313" key="2">
    <source>
        <dbReference type="EMBL" id="CAG8640830.1"/>
    </source>
</evidence>
<feature type="transmembrane region" description="Helical" evidence="1">
    <location>
        <begin position="21"/>
        <end position="39"/>
    </location>
</feature>
<organism evidence="2 3">
    <name type="scientific">Gigaspora margarita</name>
    <dbReference type="NCBI Taxonomy" id="4874"/>
    <lineage>
        <taxon>Eukaryota</taxon>
        <taxon>Fungi</taxon>
        <taxon>Fungi incertae sedis</taxon>
        <taxon>Mucoromycota</taxon>
        <taxon>Glomeromycotina</taxon>
        <taxon>Glomeromycetes</taxon>
        <taxon>Diversisporales</taxon>
        <taxon>Gigasporaceae</taxon>
        <taxon>Gigaspora</taxon>
    </lineage>
</organism>
<keyword evidence="1" id="KW-0812">Transmembrane</keyword>